<feature type="transmembrane region" description="Helical" evidence="1">
    <location>
        <begin position="117"/>
        <end position="140"/>
    </location>
</feature>
<evidence type="ECO:0000256" key="1">
    <source>
        <dbReference type="SAM" id="Phobius"/>
    </source>
</evidence>
<keyword evidence="1" id="KW-0472">Membrane</keyword>
<organism evidence="2 3">
    <name type="scientific">Paracoccus angustae</name>
    <dbReference type="NCBI Taxonomy" id="1671480"/>
    <lineage>
        <taxon>Bacteria</taxon>
        <taxon>Pseudomonadati</taxon>
        <taxon>Pseudomonadota</taxon>
        <taxon>Alphaproteobacteria</taxon>
        <taxon>Rhodobacterales</taxon>
        <taxon>Paracoccaceae</taxon>
        <taxon>Paracoccus</taxon>
    </lineage>
</organism>
<evidence type="ECO:0000313" key="3">
    <source>
        <dbReference type="Proteomes" id="UP001595539"/>
    </source>
</evidence>
<keyword evidence="3" id="KW-1185">Reference proteome</keyword>
<reference evidence="3" key="1">
    <citation type="journal article" date="2019" name="Int. J. Syst. Evol. Microbiol.">
        <title>The Global Catalogue of Microorganisms (GCM) 10K type strain sequencing project: providing services to taxonomists for standard genome sequencing and annotation.</title>
        <authorList>
            <consortium name="The Broad Institute Genomics Platform"/>
            <consortium name="The Broad Institute Genome Sequencing Center for Infectious Disease"/>
            <person name="Wu L."/>
            <person name="Ma J."/>
        </authorList>
    </citation>
    <scope>NUCLEOTIDE SEQUENCE [LARGE SCALE GENOMIC DNA]</scope>
    <source>
        <strain evidence="3">KCTC 42473</strain>
    </source>
</reference>
<evidence type="ECO:0008006" key="4">
    <source>
        <dbReference type="Google" id="ProtNLM"/>
    </source>
</evidence>
<sequence length="172" mass="18024">MADPERGSIRRAPGGIAPRVLQSWWAPRRVVRGLSAMPEQVKLVVLMAAMLVFLIAQAPAHARMAQLDPSIPFQARMGGALLAVMFLMPVLAYALAALTAALSRLTPWRLSPEDSRLALFWALLAVAPAMLLAGLVAGLVGPGPGLAVVQAVCGAGFLMIWGAGIAALARRA</sequence>
<dbReference type="RefSeq" id="WP_377758269.1">
    <property type="nucleotide sequence ID" value="NZ_JBHRXY010000001.1"/>
</dbReference>
<keyword evidence="1" id="KW-0812">Transmembrane</keyword>
<accession>A0ABV7TYT0</accession>
<proteinExistence type="predicted"/>
<feature type="transmembrane region" description="Helical" evidence="1">
    <location>
        <begin position="41"/>
        <end position="60"/>
    </location>
</feature>
<protein>
    <recommendedName>
        <fullName evidence="4">YIP1 family protein</fullName>
    </recommendedName>
</protein>
<gene>
    <name evidence="2" type="ORF">ACFOM8_00285</name>
</gene>
<evidence type="ECO:0000313" key="2">
    <source>
        <dbReference type="EMBL" id="MFC3627878.1"/>
    </source>
</evidence>
<name>A0ABV7TYT0_9RHOB</name>
<comment type="caution">
    <text evidence="2">The sequence shown here is derived from an EMBL/GenBank/DDBJ whole genome shotgun (WGS) entry which is preliminary data.</text>
</comment>
<keyword evidence="1" id="KW-1133">Transmembrane helix</keyword>
<feature type="transmembrane region" description="Helical" evidence="1">
    <location>
        <begin position="146"/>
        <end position="169"/>
    </location>
</feature>
<dbReference type="EMBL" id="JBHRXY010000001">
    <property type="protein sequence ID" value="MFC3627878.1"/>
    <property type="molecule type" value="Genomic_DNA"/>
</dbReference>
<feature type="transmembrane region" description="Helical" evidence="1">
    <location>
        <begin position="80"/>
        <end position="105"/>
    </location>
</feature>
<dbReference type="Proteomes" id="UP001595539">
    <property type="component" value="Unassembled WGS sequence"/>
</dbReference>